<comment type="subcellular location">
    <subcellularLocation>
        <location evidence="1">Golgi apparatus membrane</location>
        <topology evidence="1">Single-pass type II membrane protein</topology>
    </subcellularLocation>
</comment>
<dbReference type="GO" id="GO:0016757">
    <property type="term" value="F:glycosyltransferase activity"/>
    <property type="evidence" value="ECO:0007669"/>
    <property type="project" value="UniProtKB-KW"/>
</dbReference>
<feature type="region of interest" description="Disordered" evidence="6">
    <location>
        <begin position="103"/>
        <end position="127"/>
    </location>
</feature>
<keyword evidence="3 8" id="KW-0328">Glycosyltransferase</keyword>
<dbReference type="AlphaFoldDB" id="A0A5B7AGP8"/>
<proteinExistence type="inferred from homology"/>
<evidence type="ECO:0000313" key="8">
    <source>
        <dbReference type="EMBL" id="MPA55890.1"/>
    </source>
</evidence>
<evidence type="ECO:0000256" key="4">
    <source>
        <dbReference type="ARBA" id="ARBA00022968"/>
    </source>
</evidence>
<evidence type="ECO:0000256" key="5">
    <source>
        <dbReference type="ARBA" id="ARBA00023034"/>
    </source>
</evidence>
<accession>A0A5B7AGP8</accession>
<evidence type="ECO:0000256" key="3">
    <source>
        <dbReference type="ARBA" id="ARBA00022676"/>
    </source>
</evidence>
<dbReference type="EMBL" id="GHES01025331">
    <property type="protein sequence ID" value="MPA55890.1"/>
    <property type="molecule type" value="Transcribed_RNA"/>
</dbReference>
<evidence type="ECO:0000256" key="6">
    <source>
        <dbReference type="SAM" id="MobiDB-lite"/>
    </source>
</evidence>
<keyword evidence="4" id="KW-0812">Transmembrane</keyword>
<comment type="similarity">
    <text evidence="2">Belongs to the glycosyltransferase 47 family.</text>
</comment>
<feature type="compositionally biased region" description="Basic and acidic residues" evidence="6">
    <location>
        <begin position="103"/>
        <end position="117"/>
    </location>
</feature>
<feature type="domain" description="Exostosin GT47" evidence="7">
    <location>
        <begin position="139"/>
        <end position="471"/>
    </location>
</feature>
<name>A0A5B7AGP8_DAVIN</name>
<evidence type="ECO:0000256" key="1">
    <source>
        <dbReference type="ARBA" id="ARBA00004323"/>
    </source>
</evidence>
<dbReference type="PANTHER" id="PTHR11062:SF282">
    <property type="entry name" value="XYLOGLUCAN GALACTOSYLTRANSFERASE GT11-RELATED"/>
    <property type="match status" value="1"/>
</dbReference>
<keyword evidence="8" id="KW-0808">Transferase</keyword>
<protein>
    <submittedName>
        <fullName evidence="8">Putative xyloglucan galactosyltransferase KATAMARI1-like</fullName>
        <ecNumber evidence="8">2.4.1.-</ecNumber>
    </submittedName>
</protein>
<keyword evidence="5" id="KW-0333">Golgi apparatus</keyword>
<keyword evidence="4" id="KW-0735">Signal-anchor</keyword>
<dbReference type="Pfam" id="PF03016">
    <property type="entry name" value="Exostosin_GT47"/>
    <property type="match status" value="1"/>
</dbReference>
<gene>
    <name evidence="8" type="ORF">Din_025331</name>
</gene>
<dbReference type="InterPro" id="IPR004263">
    <property type="entry name" value="Exostosin"/>
</dbReference>
<organism evidence="8">
    <name type="scientific">Davidia involucrata</name>
    <name type="common">Dove tree</name>
    <dbReference type="NCBI Taxonomy" id="16924"/>
    <lineage>
        <taxon>Eukaryota</taxon>
        <taxon>Viridiplantae</taxon>
        <taxon>Streptophyta</taxon>
        <taxon>Embryophyta</taxon>
        <taxon>Tracheophyta</taxon>
        <taxon>Spermatophyta</taxon>
        <taxon>Magnoliopsida</taxon>
        <taxon>eudicotyledons</taxon>
        <taxon>Gunneridae</taxon>
        <taxon>Pentapetalae</taxon>
        <taxon>asterids</taxon>
        <taxon>Cornales</taxon>
        <taxon>Nyssaceae</taxon>
        <taxon>Davidia</taxon>
    </lineage>
</organism>
<dbReference type="GO" id="GO:0000139">
    <property type="term" value="C:Golgi membrane"/>
    <property type="evidence" value="ECO:0007669"/>
    <property type="project" value="UniProtKB-SubCell"/>
</dbReference>
<dbReference type="EC" id="2.4.1.-" evidence="8"/>
<reference evidence="8" key="1">
    <citation type="submission" date="2019-08" db="EMBL/GenBank/DDBJ databases">
        <title>Reference gene set and small RNA set construction with multiple tissues from Davidia involucrata Baill.</title>
        <authorList>
            <person name="Yang H."/>
            <person name="Zhou C."/>
            <person name="Li G."/>
            <person name="Wang J."/>
            <person name="Gao P."/>
            <person name="Wang M."/>
            <person name="Wang R."/>
            <person name="Zhao Y."/>
        </authorList>
    </citation>
    <scope>NUCLEOTIDE SEQUENCE</scope>
    <source>
        <tissue evidence="8">Mixed with DoveR01_LX</tissue>
    </source>
</reference>
<sequence>MTQRRLFCTRARREKMEKMMNSRFRNQLWFVVFALFIFWYLLLYVHDWSSLRGLASLAHNHANSIESQQSNPVDVTTTNPNQIITSMSPRLNDSISNVTADHERESMNEKTVDDKQADTFPPYLRNGREQINDKSEADSCSGRYIYVHDIPSRFNYDLLEQCQTLNKWTNMCQYMMNMGLGPPLPNTGWFATDQFSLEVIFHNRMKQYECLTNDSSKASAIFVPYYAGLEVARYLWGSNMSMRDSGSLGVVKWLREKPEWKSMWGRDHFLVAGRITWDFRRVMDNDSAWGNKLMLLPESKNMTVLTIESSPWNSNDFGIPYPTYFHPWSDKEVFQWQNRLRRQRRRFLFSFAGAPRPNIEESIRNDIIEQCQASRRKCKLLNCTNVANKCRKPVYVMKMFQSSVFCLQPPGDSFTRRSTFDTILAGCIPVFFHPASAYVQYLWHLPKNFDKYSVFIAEDEVKNKTISIERALLDIPKRKVLAMREEVIKLIPKVIYADPRSRLETLEDAFDVTLKGVLDRIETLRRDIREGRNSSLNIDEENSWKYNFFGEVVNHEWDRFFLRTDKIKYW</sequence>
<dbReference type="InterPro" id="IPR040911">
    <property type="entry name" value="Exostosin_GT47"/>
</dbReference>
<dbReference type="PANTHER" id="PTHR11062">
    <property type="entry name" value="EXOSTOSIN HEPARAN SULFATE GLYCOSYLTRANSFERASE -RELATED"/>
    <property type="match status" value="1"/>
</dbReference>
<evidence type="ECO:0000259" key="7">
    <source>
        <dbReference type="Pfam" id="PF03016"/>
    </source>
</evidence>
<evidence type="ECO:0000256" key="2">
    <source>
        <dbReference type="ARBA" id="ARBA00010271"/>
    </source>
</evidence>